<reference evidence="2" key="1">
    <citation type="submission" date="2021-03" db="EMBL/GenBank/DDBJ databases">
        <authorList>
            <person name="Tagirdzhanova G."/>
        </authorList>
    </citation>
    <scope>NUCLEOTIDE SEQUENCE</scope>
</reference>
<dbReference type="OrthoDB" id="5366485at2759"/>
<dbReference type="Pfam" id="PF23151">
    <property type="entry name" value="NuiA_2"/>
    <property type="match status" value="1"/>
</dbReference>
<organism evidence="2 3">
    <name type="scientific">Alectoria fallacina</name>
    <dbReference type="NCBI Taxonomy" id="1903189"/>
    <lineage>
        <taxon>Eukaryota</taxon>
        <taxon>Fungi</taxon>
        <taxon>Dikarya</taxon>
        <taxon>Ascomycota</taxon>
        <taxon>Pezizomycotina</taxon>
        <taxon>Lecanoromycetes</taxon>
        <taxon>OSLEUM clade</taxon>
        <taxon>Lecanoromycetidae</taxon>
        <taxon>Lecanorales</taxon>
        <taxon>Lecanorineae</taxon>
        <taxon>Parmeliaceae</taxon>
        <taxon>Alectoria</taxon>
    </lineage>
</organism>
<name>A0A8H3F7X8_9LECA</name>
<keyword evidence="3" id="KW-1185">Reference proteome</keyword>
<gene>
    <name evidence="2" type="ORF">ALECFALPRED_001240</name>
</gene>
<sequence length="150" mass="16683">MSDDAYSSFLDQANQDTGASKASTKTKPAATKAVNTDVPVTLQKVDQYYTSEADELFEPVSLKWGGKNMPSENEFGKLIEHKSEVSTLTTKEFDPQGEYKTIMEAVEQSGDGKTRIYRVEHDRTRVEYYVVGFDREGGRVVGLKAKAVES</sequence>
<dbReference type="EMBL" id="CAJPDR010000127">
    <property type="protein sequence ID" value="CAF9919624.1"/>
    <property type="molecule type" value="Genomic_DNA"/>
</dbReference>
<accession>A0A8H3F7X8</accession>
<dbReference type="PANTHER" id="PTHR42093:SF1">
    <property type="match status" value="1"/>
</dbReference>
<evidence type="ECO:0000313" key="2">
    <source>
        <dbReference type="EMBL" id="CAF9919624.1"/>
    </source>
</evidence>
<comment type="caution">
    <text evidence="2">The sequence shown here is derived from an EMBL/GenBank/DDBJ whole genome shotgun (WGS) entry which is preliminary data.</text>
</comment>
<evidence type="ECO:0000313" key="3">
    <source>
        <dbReference type="Proteomes" id="UP000664203"/>
    </source>
</evidence>
<dbReference type="AlphaFoldDB" id="A0A8H3F7X8"/>
<protein>
    <submittedName>
        <fullName evidence="2">Uncharacterized protein</fullName>
    </submittedName>
</protein>
<feature type="region of interest" description="Disordered" evidence="1">
    <location>
        <begin position="1"/>
        <end position="33"/>
    </location>
</feature>
<proteinExistence type="predicted"/>
<evidence type="ECO:0000256" key="1">
    <source>
        <dbReference type="SAM" id="MobiDB-lite"/>
    </source>
</evidence>
<dbReference type="PANTHER" id="PTHR42093">
    <property type="match status" value="1"/>
</dbReference>
<dbReference type="Proteomes" id="UP000664203">
    <property type="component" value="Unassembled WGS sequence"/>
</dbReference>
<dbReference type="InterPro" id="IPR056539">
    <property type="entry name" value="NuiA-like"/>
</dbReference>
<feature type="compositionally biased region" description="Low complexity" evidence="1">
    <location>
        <begin position="17"/>
        <end position="33"/>
    </location>
</feature>